<organism evidence="2 3">
    <name type="scientific">Pseudarcicella hirudinis</name>
    <dbReference type="NCBI Taxonomy" id="1079859"/>
    <lineage>
        <taxon>Bacteria</taxon>
        <taxon>Pseudomonadati</taxon>
        <taxon>Bacteroidota</taxon>
        <taxon>Cytophagia</taxon>
        <taxon>Cytophagales</taxon>
        <taxon>Flectobacillaceae</taxon>
        <taxon>Pseudarcicella</taxon>
    </lineage>
</organism>
<accession>A0A1I5YKQ5</accession>
<proteinExistence type="predicted"/>
<dbReference type="STRING" id="1079859.SAMN04515674_11984"/>
<dbReference type="Proteomes" id="UP000199306">
    <property type="component" value="Unassembled WGS sequence"/>
</dbReference>
<sequence>MRITAFFCAPAAGILILFSGIFYFDKGSNNEYFFSVIAVWYLIALMVQLLAELIMFLLSKWISTNVKVYYILSLIPCFILGMLISLRNGDLSIDKFTGYFLLIFTYTSVNVFCYYHLYFKQQIADEKA</sequence>
<feature type="transmembrane region" description="Helical" evidence="1">
    <location>
        <begin position="98"/>
        <end position="117"/>
    </location>
</feature>
<dbReference type="EMBL" id="FOXH01000019">
    <property type="protein sequence ID" value="SFQ44824.1"/>
    <property type="molecule type" value="Genomic_DNA"/>
</dbReference>
<keyword evidence="1" id="KW-1133">Transmembrane helix</keyword>
<feature type="transmembrane region" description="Helical" evidence="1">
    <location>
        <begin position="68"/>
        <end position="86"/>
    </location>
</feature>
<evidence type="ECO:0000313" key="3">
    <source>
        <dbReference type="Proteomes" id="UP000199306"/>
    </source>
</evidence>
<reference evidence="2 3" key="1">
    <citation type="submission" date="2016-10" db="EMBL/GenBank/DDBJ databases">
        <authorList>
            <person name="de Groot N.N."/>
        </authorList>
    </citation>
    <scope>NUCLEOTIDE SEQUENCE [LARGE SCALE GENOMIC DNA]</scope>
    <source>
        <strain evidence="3">E92,LMG 26720,CCM 7988</strain>
    </source>
</reference>
<evidence type="ECO:0000256" key="1">
    <source>
        <dbReference type="SAM" id="Phobius"/>
    </source>
</evidence>
<dbReference type="RefSeq" id="WP_092019564.1">
    <property type="nucleotide sequence ID" value="NZ_FOXH01000019.1"/>
</dbReference>
<keyword evidence="3" id="KW-1185">Reference proteome</keyword>
<keyword evidence="1" id="KW-0472">Membrane</keyword>
<protein>
    <submittedName>
        <fullName evidence="2">Uncharacterized protein</fullName>
    </submittedName>
</protein>
<evidence type="ECO:0000313" key="2">
    <source>
        <dbReference type="EMBL" id="SFQ44824.1"/>
    </source>
</evidence>
<name>A0A1I5YKQ5_9BACT</name>
<dbReference type="AlphaFoldDB" id="A0A1I5YKQ5"/>
<feature type="transmembrane region" description="Helical" evidence="1">
    <location>
        <begin position="5"/>
        <end position="24"/>
    </location>
</feature>
<gene>
    <name evidence="2" type="ORF">SAMN04515674_11984</name>
</gene>
<keyword evidence="1" id="KW-0812">Transmembrane</keyword>
<feature type="transmembrane region" description="Helical" evidence="1">
    <location>
        <begin position="36"/>
        <end position="56"/>
    </location>
</feature>